<evidence type="ECO:0000313" key="6">
    <source>
        <dbReference type="Proteomes" id="UP000238701"/>
    </source>
</evidence>
<keyword evidence="1" id="KW-0677">Repeat</keyword>
<dbReference type="Gene3D" id="2.60.40.1120">
    <property type="entry name" value="Carboxypeptidase-like, regulatory domain"/>
    <property type="match status" value="1"/>
</dbReference>
<dbReference type="PANTHER" id="PTHR44943">
    <property type="entry name" value="CELLULOSE SYNTHASE OPERON PROTEIN C"/>
    <property type="match status" value="1"/>
</dbReference>
<organism evidence="5 6">
    <name type="scientific">Candidatus Sulfotelmatobacter kueseliae</name>
    <dbReference type="NCBI Taxonomy" id="2042962"/>
    <lineage>
        <taxon>Bacteria</taxon>
        <taxon>Pseudomonadati</taxon>
        <taxon>Acidobacteriota</taxon>
        <taxon>Terriglobia</taxon>
        <taxon>Terriglobales</taxon>
        <taxon>Candidatus Korobacteraceae</taxon>
        <taxon>Candidatus Sulfotelmatobacter</taxon>
    </lineage>
</organism>
<dbReference type="EMBL" id="OMOD01000156">
    <property type="protein sequence ID" value="SPF45745.1"/>
    <property type="molecule type" value="Genomic_DNA"/>
</dbReference>
<accession>A0A2U3L1E0</accession>
<dbReference type="SMART" id="SM00028">
    <property type="entry name" value="TPR"/>
    <property type="match status" value="3"/>
</dbReference>
<feature type="repeat" description="TPR" evidence="3">
    <location>
        <begin position="303"/>
        <end position="336"/>
    </location>
</feature>
<dbReference type="SUPFAM" id="SSF49452">
    <property type="entry name" value="Starch-binding domain-like"/>
    <property type="match status" value="1"/>
</dbReference>
<dbReference type="PROSITE" id="PS50005">
    <property type="entry name" value="TPR"/>
    <property type="match status" value="2"/>
</dbReference>
<evidence type="ECO:0000313" key="5">
    <source>
        <dbReference type="EMBL" id="SPF45745.1"/>
    </source>
</evidence>
<gene>
    <name evidence="5" type="ORF">SBA1_600048</name>
</gene>
<dbReference type="GO" id="GO:0030246">
    <property type="term" value="F:carbohydrate binding"/>
    <property type="evidence" value="ECO:0007669"/>
    <property type="project" value="InterPro"/>
</dbReference>
<dbReference type="InterPro" id="IPR051685">
    <property type="entry name" value="Ycf3/AcsC/BcsC/TPR_MFPF"/>
</dbReference>
<dbReference type="SUPFAM" id="SSF48452">
    <property type="entry name" value="TPR-like"/>
    <property type="match status" value="1"/>
</dbReference>
<feature type="repeat" description="TPR" evidence="3">
    <location>
        <begin position="268"/>
        <end position="301"/>
    </location>
</feature>
<evidence type="ECO:0000256" key="2">
    <source>
        <dbReference type="ARBA" id="ARBA00022803"/>
    </source>
</evidence>
<dbReference type="AlphaFoldDB" id="A0A2U3L1E0"/>
<name>A0A2U3L1E0_9BACT</name>
<dbReference type="PANTHER" id="PTHR44943:SF8">
    <property type="entry name" value="TPR REPEAT-CONTAINING PROTEIN MJ0263"/>
    <property type="match status" value="1"/>
</dbReference>
<keyword evidence="4" id="KW-0175">Coiled coil</keyword>
<dbReference type="Pfam" id="PF13432">
    <property type="entry name" value="TPR_16"/>
    <property type="match status" value="2"/>
</dbReference>
<dbReference type="Pfam" id="PF13620">
    <property type="entry name" value="CarboxypepD_reg"/>
    <property type="match status" value="1"/>
</dbReference>
<feature type="coiled-coil region" evidence="4">
    <location>
        <begin position="157"/>
        <end position="187"/>
    </location>
</feature>
<reference evidence="6" key="1">
    <citation type="submission" date="2018-02" db="EMBL/GenBank/DDBJ databases">
        <authorList>
            <person name="Hausmann B."/>
        </authorList>
    </citation>
    <scope>NUCLEOTIDE SEQUENCE [LARGE SCALE GENOMIC DNA]</scope>
    <source>
        <strain evidence="6">Peat soil MAG SbA1</strain>
    </source>
</reference>
<dbReference type="Pfam" id="PF07719">
    <property type="entry name" value="TPR_2"/>
    <property type="match status" value="1"/>
</dbReference>
<dbReference type="InterPro" id="IPR019734">
    <property type="entry name" value="TPR_rpt"/>
</dbReference>
<dbReference type="PROSITE" id="PS50293">
    <property type="entry name" value="TPR_REGION"/>
    <property type="match status" value="1"/>
</dbReference>
<dbReference type="InterPro" id="IPR013784">
    <property type="entry name" value="Carb-bd-like_fold"/>
</dbReference>
<sequence>MKRKREVFIQPSIFNNQKIDPPGGKMKKHFAIFLFTVLAVGLCVPRVFAQASGTVKGTCKDSTGAPVVDGIIVYANLDNGQKYTLKTNKKGEYFSLGLSPGSYLVTLYKNADDQKAGKELFHFTKFQVTLDENTLDFDLKKEQENTAKGQGLTPEQLKAMQEQQAKAQKENNTVKALNDKLNAAKTAADAGDYETAIAAMNEATQMDATRDLIWFKLGDYNRMSATKQTDPAEKQKRLDSAVEAYQKAVDIKKSATNDKDPNAAKNLAAYYNNLAEAYAKAGKVDDAVKTYAQAAQIDPSNAGQYYFNTGAVLTNAGKVDDAIAAFDKVIAADPNRAEAYYWKGVNLIGKATLQGDKMIAPPGTAECFQKYLELQPTGTYADPAKQMLATIGASVETGFGKKKPPKK</sequence>
<evidence type="ECO:0000256" key="1">
    <source>
        <dbReference type="ARBA" id="ARBA00022737"/>
    </source>
</evidence>
<proteinExistence type="predicted"/>
<dbReference type="InterPro" id="IPR013105">
    <property type="entry name" value="TPR_2"/>
</dbReference>
<dbReference type="Gene3D" id="1.25.40.10">
    <property type="entry name" value="Tetratricopeptide repeat domain"/>
    <property type="match status" value="2"/>
</dbReference>
<dbReference type="Proteomes" id="UP000238701">
    <property type="component" value="Unassembled WGS sequence"/>
</dbReference>
<dbReference type="InterPro" id="IPR011990">
    <property type="entry name" value="TPR-like_helical_dom_sf"/>
</dbReference>
<evidence type="ECO:0000256" key="4">
    <source>
        <dbReference type="SAM" id="Coils"/>
    </source>
</evidence>
<protein>
    <submittedName>
        <fullName evidence="5">Tetratricopeptide repeat protein</fullName>
    </submittedName>
</protein>
<keyword evidence="2 3" id="KW-0802">TPR repeat</keyword>
<evidence type="ECO:0000256" key="3">
    <source>
        <dbReference type="PROSITE-ProRule" id="PRU00339"/>
    </source>
</evidence>